<evidence type="ECO:0000313" key="3">
    <source>
        <dbReference type="Proteomes" id="UP000678393"/>
    </source>
</evidence>
<protein>
    <submittedName>
        <fullName evidence="2">Uncharacterized protein</fullName>
    </submittedName>
</protein>
<dbReference type="OrthoDB" id="6154888at2759"/>
<accession>A0A8S3YQ14</accession>
<feature type="region of interest" description="Disordered" evidence="1">
    <location>
        <begin position="338"/>
        <end position="357"/>
    </location>
</feature>
<dbReference type="AlphaFoldDB" id="A0A8S3YQ14"/>
<gene>
    <name evidence="2" type="ORF">CUNI_LOCUS2939</name>
</gene>
<dbReference type="EMBL" id="CAJHNH020000397">
    <property type="protein sequence ID" value="CAG5117381.1"/>
    <property type="molecule type" value="Genomic_DNA"/>
</dbReference>
<keyword evidence="3" id="KW-1185">Reference proteome</keyword>
<feature type="non-terminal residue" evidence="2">
    <location>
        <position position="1"/>
    </location>
</feature>
<feature type="compositionally biased region" description="Basic and acidic residues" evidence="1">
    <location>
        <begin position="222"/>
        <end position="233"/>
    </location>
</feature>
<proteinExistence type="predicted"/>
<reference evidence="2" key="1">
    <citation type="submission" date="2021-04" db="EMBL/GenBank/DDBJ databases">
        <authorList>
            <consortium name="Molecular Ecology Group"/>
        </authorList>
    </citation>
    <scope>NUCLEOTIDE SEQUENCE</scope>
</reference>
<evidence type="ECO:0000313" key="2">
    <source>
        <dbReference type="EMBL" id="CAG5117381.1"/>
    </source>
</evidence>
<organism evidence="2 3">
    <name type="scientific">Candidula unifasciata</name>
    <dbReference type="NCBI Taxonomy" id="100452"/>
    <lineage>
        <taxon>Eukaryota</taxon>
        <taxon>Metazoa</taxon>
        <taxon>Spiralia</taxon>
        <taxon>Lophotrochozoa</taxon>
        <taxon>Mollusca</taxon>
        <taxon>Gastropoda</taxon>
        <taxon>Heterobranchia</taxon>
        <taxon>Euthyneura</taxon>
        <taxon>Panpulmonata</taxon>
        <taxon>Eupulmonata</taxon>
        <taxon>Stylommatophora</taxon>
        <taxon>Helicina</taxon>
        <taxon>Helicoidea</taxon>
        <taxon>Geomitridae</taxon>
        <taxon>Candidula</taxon>
    </lineage>
</organism>
<feature type="compositionally biased region" description="Low complexity" evidence="1">
    <location>
        <begin position="148"/>
        <end position="184"/>
    </location>
</feature>
<feature type="compositionally biased region" description="Basic residues" evidence="1">
    <location>
        <begin position="242"/>
        <end position="253"/>
    </location>
</feature>
<name>A0A8S3YQ14_9EUPU</name>
<dbReference type="Proteomes" id="UP000678393">
    <property type="component" value="Unassembled WGS sequence"/>
</dbReference>
<feature type="compositionally biased region" description="Basic and acidic residues" evidence="1">
    <location>
        <begin position="254"/>
        <end position="264"/>
    </location>
</feature>
<evidence type="ECO:0000256" key="1">
    <source>
        <dbReference type="SAM" id="MobiDB-lite"/>
    </source>
</evidence>
<feature type="region of interest" description="Disordered" evidence="1">
    <location>
        <begin position="148"/>
        <end position="266"/>
    </location>
</feature>
<comment type="caution">
    <text evidence="2">The sequence shown here is derived from an EMBL/GenBank/DDBJ whole genome shotgun (WGS) entry which is preliminary data.</text>
</comment>
<sequence length="357" mass="39177">ARNLTHKDASTQTTYNDFVINIPSEQNVTPTYPGHVYIYPVQTPYSASASPRSPRHAEGIGSLSPHCYTGNSQDHASPWLGSFSPRHSFDTRSAEVPKSLTLPRYTGGKSEKKYANQLNLDLPCSPTSEIVATKHGFAVEGLEVPHFPGSSGRSLPSSGSDIFKPSSSRNQGQSSSKQPLSPSPAVSARMPLSRSPLPRQPVAHISNHQPPPTRHHRHKRRESVAPKHSEHPPSKPVSLSRKPSHKLPSRHHRDTTSPRRKDIDTNSEAVSMKLLKDSSYENQDSGDIPSHLYHQDEEGFFSSLSSSHAKRMYNRDGDDYGNKGILFFSRLAGIGRHHDSGMGGGGRLNFKSGGFES</sequence>